<organism evidence="1 2">
    <name type="scientific">Racocetra persica</name>
    <dbReference type="NCBI Taxonomy" id="160502"/>
    <lineage>
        <taxon>Eukaryota</taxon>
        <taxon>Fungi</taxon>
        <taxon>Fungi incertae sedis</taxon>
        <taxon>Mucoromycota</taxon>
        <taxon>Glomeromycotina</taxon>
        <taxon>Glomeromycetes</taxon>
        <taxon>Diversisporales</taxon>
        <taxon>Gigasporaceae</taxon>
        <taxon>Racocetra</taxon>
    </lineage>
</organism>
<gene>
    <name evidence="1" type="ORF">RPERSI_LOCUS35916</name>
</gene>
<evidence type="ECO:0000313" key="1">
    <source>
        <dbReference type="EMBL" id="CAG8850084.1"/>
    </source>
</evidence>
<keyword evidence="2" id="KW-1185">Reference proteome</keyword>
<evidence type="ECO:0000313" key="2">
    <source>
        <dbReference type="Proteomes" id="UP000789920"/>
    </source>
</evidence>
<feature type="non-terminal residue" evidence="1">
    <location>
        <position position="44"/>
    </location>
</feature>
<accession>A0ACA9SX48</accession>
<comment type="caution">
    <text evidence="1">The sequence shown here is derived from an EMBL/GenBank/DDBJ whole genome shotgun (WGS) entry which is preliminary data.</text>
</comment>
<proteinExistence type="predicted"/>
<reference evidence="1" key="1">
    <citation type="submission" date="2021-06" db="EMBL/GenBank/DDBJ databases">
        <authorList>
            <person name="Kallberg Y."/>
            <person name="Tangrot J."/>
            <person name="Rosling A."/>
        </authorList>
    </citation>
    <scope>NUCLEOTIDE SEQUENCE</scope>
    <source>
        <strain evidence="1">MA461A</strain>
    </source>
</reference>
<protein>
    <submittedName>
        <fullName evidence="1">29678_t:CDS:1</fullName>
    </submittedName>
</protein>
<feature type="non-terminal residue" evidence="1">
    <location>
        <position position="1"/>
    </location>
</feature>
<dbReference type="EMBL" id="CAJVQC010168984">
    <property type="protein sequence ID" value="CAG8850084.1"/>
    <property type="molecule type" value="Genomic_DNA"/>
</dbReference>
<dbReference type="Proteomes" id="UP000789920">
    <property type="component" value="Unassembled WGS sequence"/>
</dbReference>
<sequence>NGENCGKETPGTRDTSTPENNTPNISHKQDLIQEISTSIKEQAQ</sequence>
<name>A0ACA9SX48_9GLOM</name>